<evidence type="ECO:0000256" key="11">
    <source>
        <dbReference type="ARBA" id="ARBA00022741"/>
    </source>
</evidence>
<accession>A0ABQ5RW15</accession>
<proteinExistence type="inferred from homology"/>
<dbReference type="Pfam" id="PF26216">
    <property type="entry name" value="GDPGP1_C"/>
    <property type="match status" value="1"/>
</dbReference>
<evidence type="ECO:0000259" key="14">
    <source>
        <dbReference type="Pfam" id="PF26216"/>
    </source>
</evidence>
<sequence>MAATCELCHPSGALRPTASKPEATIASCLDLCVPVYTFSTRKFGDDIPKLARVDSFPVVPDCFGGCDPPMPHGDTAPHSGPLPEDSFNSLPVHMSQRIRQGAPSDVCALETVLCIAHDANAVLGSAETCTTGGPSILTVPLAENSSIKGPAVGRRAQPRRHPSDVRLPHHYDSLSFAADNSCGSDISLQEAPERGVLEAALMAMWEDRADRGILRYDVTQCPTRVLTGWHGFIVQLNEGRATRKRPTELTVDQVLQPFDPAKFNFTKAAITEVLVAFRPIVDGQRQPKAQAVAPLRGGGADNSNLVLVNVSPIDYGHVLLVPRVLDHLPQALSTETVLLAMQFARELGSPNFRVGYNSLGAYATINHLHFQSYYLAMQMPCETAATVPLPGALAAPPVPGSGEADAAACAAGALQISRKRPRDPSICMSAGSVHVSRLQGYPVNAFVVEAVEDHANCDGGGLEAVAAVVGTAAERLQAANQPFNILMSSEGRRVFLFPQCFAERQAAGVIPLDLLQTGVNPAAFEIAGHLLLKRAHDYEEATEDFAIRLLAQASLSEERFLAVANMCFGSGCQ</sequence>
<comment type="subcellular location">
    <subcellularLocation>
        <location evidence="3">Cytoplasm</location>
    </subcellularLocation>
</comment>
<comment type="catalytic activity">
    <reaction evidence="1">
        <text>GDP-alpha-D-glucose + phosphate = alpha-D-glucose 1-phosphate + GDP + H(+)</text>
        <dbReference type="Rhea" id="RHEA:30387"/>
        <dbReference type="ChEBI" id="CHEBI:15378"/>
        <dbReference type="ChEBI" id="CHEBI:43474"/>
        <dbReference type="ChEBI" id="CHEBI:58189"/>
        <dbReference type="ChEBI" id="CHEBI:58601"/>
        <dbReference type="ChEBI" id="CHEBI:62230"/>
        <dbReference type="EC" id="2.7.7.78"/>
    </reaction>
</comment>
<evidence type="ECO:0000313" key="16">
    <source>
        <dbReference type="EMBL" id="GLI61782.1"/>
    </source>
</evidence>
<dbReference type="Proteomes" id="UP001165090">
    <property type="component" value="Unassembled WGS sequence"/>
</dbReference>
<keyword evidence="17" id="KW-1185">Reference proteome</keyword>
<keyword evidence="9" id="KW-0808">Transferase</keyword>
<keyword evidence="7" id="KW-0963">Cytoplasm</keyword>
<keyword evidence="10" id="KW-0548">Nucleotidyltransferase</keyword>
<keyword evidence="12" id="KW-0378">Hydrolase</keyword>
<organism evidence="16 17">
    <name type="scientific">Volvox africanus</name>
    <dbReference type="NCBI Taxonomy" id="51714"/>
    <lineage>
        <taxon>Eukaryota</taxon>
        <taxon>Viridiplantae</taxon>
        <taxon>Chlorophyta</taxon>
        <taxon>core chlorophytes</taxon>
        <taxon>Chlorophyceae</taxon>
        <taxon>CS clade</taxon>
        <taxon>Chlamydomonadales</taxon>
        <taxon>Volvocaceae</taxon>
        <taxon>Volvox</taxon>
    </lineage>
</organism>
<comment type="function">
    <text evidence="2">Specific and highly efficient GDP-D-glucose phosphorylase regulating the levels of GDP-D-glucose in cells.</text>
</comment>
<comment type="caution">
    <text evidence="16">The sequence shown here is derived from an EMBL/GenBank/DDBJ whole genome shotgun (WGS) entry which is preliminary data.</text>
</comment>
<dbReference type="Pfam" id="PF26217">
    <property type="entry name" value="GDPGP1_N"/>
    <property type="match status" value="1"/>
</dbReference>
<evidence type="ECO:0000256" key="8">
    <source>
        <dbReference type="ARBA" id="ARBA00022658"/>
    </source>
</evidence>
<evidence type="ECO:0000256" key="1">
    <source>
        <dbReference type="ARBA" id="ARBA00000063"/>
    </source>
</evidence>
<evidence type="ECO:0000313" key="17">
    <source>
        <dbReference type="Proteomes" id="UP001165090"/>
    </source>
</evidence>
<keyword evidence="11" id="KW-0547">Nucleotide-binding</keyword>
<feature type="domain" description="GDPGP1-like C-terminal" evidence="14">
    <location>
        <begin position="425"/>
        <end position="569"/>
    </location>
</feature>
<gene>
    <name evidence="16" type="ORF">VaNZ11_004281</name>
</gene>
<dbReference type="PANTHER" id="PTHR20884">
    <property type="entry name" value="GDP-D-GLUCOSE PHOSPHORYLASE 1"/>
    <property type="match status" value="1"/>
</dbReference>
<feature type="domain" description="GDPGP1-like N-terminal" evidence="15">
    <location>
        <begin position="197"/>
        <end position="373"/>
    </location>
</feature>
<evidence type="ECO:0000256" key="10">
    <source>
        <dbReference type="ARBA" id="ARBA00022695"/>
    </source>
</evidence>
<dbReference type="InterPro" id="IPR058866">
    <property type="entry name" value="GDPGP1_N"/>
</dbReference>
<evidence type="ECO:0000256" key="9">
    <source>
        <dbReference type="ARBA" id="ARBA00022679"/>
    </source>
</evidence>
<dbReference type="InterPro" id="IPR058865">
    <property type="entry name" value="GDPGP1_C"/>
</dbReference>
<comment type="similarity">
    <text evidence="4">Belongs to the GDPGP1 family.</text>
</comment>
<dbReference type="InterPro" id="IPR026506">
    <property type="entry name" value="GDPGP"/>
</dbReference>
<evidence type="ECO:0000256" key="4">
    <source>
        <dbReference type="ARBA" id="ARBA00006451"/>
    </source>
</evidence>
<protein>
    <recommendedName>
        <fullName evidence="6">GDP-D-glucose phosphorylase 1</fullName>
        <ecNumber evidence="5">2.7.7.78</ecNumber>
    </recommendedName>
</protein>
<keyword evidence="8" id="KW-0344">Guanine-nucleotide releasing factor</keyword>
<evidence type="ECO:0000256" key="13">
    <source>
        <dbReference type="SAM" id="MobiDB-lite"/>
    </source>
</evidence>
<evidence type="ECO:0000256" key="6">
    <source>
        <dbReference type="ARBA" id="ARBA00018857"/>
    </source>
</evidence>
<dbReference type="PANTHER" id="PTHR20884:SF8">
    <property type="entry name" value="GDP-D-GLUCOSE PHOSPHORYLASE 1"/>
    <property type="match status" value="1"/>
</dbReference>
<evidence type="ECO:0000256" key="2">
    <source>
        <dbReference type="ARBA" id="ARBA00003049"/>
    </source>
</evidence>
<dbReference type="EMBL" id="BSDZ01000011">
    <property type="protein sequence ID" value="GLI61782.1"/>
    <property type="molecule type" value="Genomic_DNA"/>
</dbReference>
<evidence type="ECO:0000256" key="12">
    <source>
        <dbReference type="ARBA" id="ARBA00022801"/>
    </source>
</evidence>
<evidence type="ECO:0000256" key="3">
    <source>
        <dbReference type="ARBA" id="ARBA00004496"/>
    </source>
</evidence>
<name>A0ABQ5RW15_9CHLO</name>
<evidence type="ECO:0000256" key="5">
    <source>
        <dbReference type="ARBA" id="ARBA00012507"/>
    </source>
</evidence>
<evidence type="ECO:0000256" key="7">
    <source>
        <dbReference type="ARBA" id="ARBA00022490"/>
    </source>
</evidence>
<evidence type="ECO:0000259" key="15">
    <source>
        <dbReference type="Pfam" id="PF26217"/>
    </source>
</evidence>
<dbReference type="EC" id="2.7.7.78" evidence="5"/>
<feature type="region of interest" description="Disordered" evidence="13">
    <location>
        <begin position="69"/>
        <end position="89"/>
    </location>
</feature>
<reference evidence="16 17" key="1">
    <citation type="journal article" date="2023" name="IScience">
        <title>Expanded male sex-determining region conserved during the evolution of homothallism in the green alga Volvox.</title>
        <authorList>
            <person name="Yamamoto K."/>
            <person name="Matsuzaki R."/>
            <person name="Mahakham W."/>
            <person name="Heman W."/>
            <person name="Sekimoto H."/>
            <person name="Kawachi M."/>
            <person name="Minakuchi Y."/>
            <person name="Toyoda A."/>
            <person name="Nozaki H."/>
        </authorList>
    </citation>
    <scope>NUCLEOTIDE SEQUENCE [LARGE SCALE GENOMIC DNA]</scope>
    <source>
        <strain evidence="16 17">NIES-4468</strain>
    </source>
</reference>